<gene>
    <name evidence="1" type="ORF">FHS38_004366</name>
</gene>
<evidence type="ECO:0000313" key="1">
    <source>
        <dbReference type="EMBL" id="MBB4888297.1"/>
    </source>
</evidence>
<keyword evidence="2" id="KW-1185">Reference proteome</keyword>
<dbReference type="RefSeq" id="WP_184735821.1">
    <property type="nucleotide sequence ID" value="NZ_BMRW01000007.1"/>
</dbReference>
<comment type="caution">
    <text evidence="1">The sequence shown here is derived from an EMBL/GenBank/DDBJ whole genome shotgun (WGS) entry which is preliminary data.</text>
</comment>
<proteinExistence type="predicted"/>
<accession>A0A7W7LDN7</accession>
<protein>
    <submittedName>
        <fullName evidence="1">Uncharacterized protein</fullName>
    </submittedName>
</protein>
<dbReference type="EMBL" id="JACHJG010000009">
    <property type="protein sequence ID" value="MBB4888297.1"/>
    <property type="molecule type" value="Genomic_DNA"/>
</dbReference>
<reference evidence="1 2" key="1">
    <citation type="submission" date="2020-08" db="EMBL/GenBank/DDBJ databases">
        <title>Genomic Encyclopedia of Type Strains, Phase III (KMG-III): the genomes of soil and plant-associated and newly described type strains.</title>
        <authorList>
            <person name="Whitman W."/>
        </authorList>
    </citation>
    <scope>NUCLEOTIDE SEQUENCE [LARGE SCALE GENOMIC DNA]</scope>
    <source>
        <strain evidence="1 2">CECT 3265</strain>
    </source>
</reference>
<sequence length="91" mass="9379">MTALATAPAHLAPDHLAPDHFPDHGYPGYPVYARRRPAPATADLCAVPGCAVACWSMGLDAPDTTPCPHGWASRPAAVASTPVPSLGDHQS</sequence>
<dbReference type="Proteomes" id="UP000556436">
    <property type="component" value="Unassembled WGS sequence"/>
</dbReference>
<dbReference type="AlphaFoldDB" id="A0A7W7LDN7"/>
<evidence type="ECO:0000313" key="2">
    <source>
        <dbReference type="Proteomes" id="UP000556436"/>
    </source>
</evidence>
<organism evidence="1 2">
    <name type="scientific">Streptomyces netropsis</name>
    <name type="common">Streptoverticillium netropsis</name>
    <dbReference type="NCBI Taxonomy" id="55404"/>
    <lineage>
        <taxon>Bacteria</taxon>
        <taxon>Bacillati</taxon>
        <taxon>Actinomycetota</taxon>
        <taxon>Actinomycetes</taxon>
        <taxon>Kitasatosporales</taxon>
        <taxon>Streptomycetaceae</taxon>
        <taxon>Streptomyces</taxon>
    </lineage>
</organism>
<name>A0A7W7LDN7_STRNE</name>